<reference evidence="2 3" key="1">
    <citation type="journal article" date="2021" name="Int. J. Syst. Evol. Microbiol.">
        <title>Reticulibacter mediterranei gen. nov., sp. nov., within the new family Reticulibacteraceae fam. nov., and Ktedonospora formicarum gen. nov., sp. nov., Ktedonobacter robiniae sp. nov., Dictyobacter formicarum sp. nov. and Dictyobacter arantiisoli sp. nov., belonging to the class Ktedonobacteria.</title>
        <authorList>
            <person name="Yabe S."/>
            <person name="Zheng Y."/>
            <person name="Wang C.M."/>
            <person name="Sakai Y."/>
            <person name="Abe K."/>
            <person name="Yokota A."/>
            <person name="Donadio S."/>
            <person name="Cavaletti L."/>
            <person name="Monciardini P."/>
        </authorList>
    </citation>
    <scope>NUCLEOTIDE SEQUENCE [LARGE SCALE GENOMIC DNA]</scope>
    <source>
        <strain evidence="2 3">SOSP1-30</strain>
    </source>
</reference>
<proteinExistence type="predicted"/>
<organism evidence="2 3">
    <name type="scientific">Ktedonobacter robiniae</name>
    <dbReference type="NCBI Taxonomy" id="2778365"/>
    <lineage>
        <taxon>Bacteria</taxon>
        <taxon>Bacillati</taxon>
        <taxon>Chloroflexota</taxon>
        <taxon>Ktedonobacteria</taxon>
        <taxon>Ktedonobacterales</taxon>
        <taxon>Ktedonobacteraceae</taxon>
        <taxon>Ktedonobacter</taxon>
    </lineage>
</organism>
<dbReference type="PROSITE" id="PS51819">
    <property type="entry name" value="VOC"/>
    <property type="match status" value="1"/>
</dbReference>
<dbReference type="InterPro" id="IPR029068">
    <property type="entry name" value="Glyas_Bleomycin-R_OHBP_Dase"/>
</dbReference>
<dbReference type="PANTHER" id="PTHR36437">
    <property type="entry name" value="GLYOXALASE/BLEOMYCIN RESISTANCE PROTEIN/DIOXYGENASE"/>
    <property type="match status" value="1"/>
</dbReference>
<keyword evidence="3" id="KW-1185">Reference proteome</keyword>
<dbReference type="Proteomes" id="UP000654345">
    <property type="component" value="Unassembled WGS sequence"/>
</dbReference>
<evidence type="ECO:0000259" key="1">
    <source>
        <dbReference type="PROSITE" id="PS51819"/>
    </source>
</evidence>
<evidence type="ECO:0000313" key="3">
    <source>
        <dbReference type="Proteomes" id="UP000654345"/>
    </source>
</evidence>
<dbReference type="Pfam" id="PF00903">
    <property type="entry name" value="Glyoxalase"/>
    <property type="match status" value="1"/>
</dbReference>
<dbReference type="PANTHER" id="PTHR36437:SF2">
    <property type="entry name" value="GLYOXALASE_BLEOMYCIN RESISTANCE PROTEIN_DIOXYGENASE"/>
    <property type="match status" value="1"/>
</dbReference>
<dbReference type="RefSeq" id="WP_201369206.1">
    <property type="nucleotide sequence ID" value="NZ_BNJG01000001.1"/>
</dbReference>
<feature type="domain" description="VOC" evidence="1">
    <location>
        <begin position="6"/>
        <end position="133"/>
    </location>
</feature>
<evidence type="ECO:0000313" key="2">
    <source>
        <dbReference type="EMBL" id="GHO52282.1"/>
    </source>
</evidence>
<dbReference type="InterPro" id="IPR004360">
    <property type="entry name" value="Glyas_Fos-R_dOase_dom"/>
</dbReference>
<name>A0ABQ3UHU2_9CHLR</name>
<dbReference type="EMBL" id="BNJG01000001">
    <property type="protein sequence ID" value="GHO52282.1"/>
    <property type="molecule type" value="Genomic_DNA"/>
</dbReference>
<dbReference type="InterPro" id="IPR037523">
    <property type="entry name" value="VOC_core"/>
</dbReference>
<dbReference type="SUPFAM" id="SSF54593">
    <property type="entry name" value="Glyoxalase/Bleomycin resistance protein/Dihydroxybiphenyl dioxygenase"/>
    <property type="match status" value="1"/>
</dbReference>
<accession>A0ABQ3UHU2</accession>
<gene>
    <name evidence="2" type="ORF">KSB_07570</name>
</gene>
<sequence>MQLVTSLSLISILVQDQDTALEFYTDIMGLEKCLDITYAPGLRLVTVAPRGQRKPQLALAKPGIYHDEAWMQDVLRRMDPRNPWMFATNNCGETYEKLIARGVHFLQVPTRQLYGIEARFTDPDENMFALLEPFPEARSLCLARCIGTAA</sequence>
<comment type="caution">
    <text evidence="2">The sequence shown here is derived from an EMBL/GenBank/DDBJ whole genome shotgun (WGS) entry which is preliminary data.</text>
</comment>
<dbReference type="Gene3D" id="3.10.180.10">
    <property type="entry name" value="2,3-Dihydroxybiphenyl 1,2-Dioxygenase, domain 1"/>
    <property type="match status" value="1"/>
</dbReference>
<protein>
    <recommendedName>
        <fullName evidence="1">VOC domain-containing protein</fullName>
    </recommendedName>
</protein>